<gene>
    <name evidence="3" type="ORF">CLODIP_2_CD02751</name>
</gene>
<dbReference type="Proteomes" id="UP000494165">
    <property type="component" value="Unassembled WGS sequence"/>
</dbReference>
<sequence length="335" mass="37098">MRHRKEEGPSRKMSPTIINYAEDYFHTLSPLAKRIVEEICHTREAYEALWDGLSVPEQRQILDEAIIKPEAILKYSRSAASKVTEVEVYPCIRIQTGSKFVHYDDGSNGKGVKWRDEHSAPFSWLTRSQQDLRIFGSNDPQPTPTHKKSKSSTPVRKSKAPAPPVCPENHMDPPSLVLGGSSAQLIEEDENLSPSKKTILNRLISKTGVFKLPFPSKLNGNNDTEEVENENLLTPRQVSAKIVKPSVLKPKLPPPPPPKRKETSPDDDGQTSLEALSPEDAVTTEDEFSDARSDWKVETDGDTPLLTPASPALGDFDAASAVGIPKTGLDFLDNW</sequence>
<dbReference type="PANTHER" id="PTHR34394">
    <property type="entry name" value="SIMILAR TO RIKEN CDNA 2310022B05"/>
    <property type="match status" value="1"/>
</dbReference>
<evidence type="ECO:0000313" key="4">
    <source>
        <dbReference type="Proteomes" id="UP000494165"/>
    </source>
</evidence>
<accession>A0A8S1CUD4</accession>
<keyword evidence="4" id="KW-1185">Reference proteome</keyword>
<dbReference type="InterPro" id="IPR031600">
    <property type="entry name" value="DUF4706"/>
</dbReference>
<dbReference type="OrthoDB" id="5984457at2759"/>
<name>A0A8S1CUD4_9INSE</name>
<dbReference type="EMBL" id="CADEPI010000040">
    <property type="protein sequence ID" value="CAB3368846.1"/>
    <property type="molecule type" value="Genomic_DNA"/>
</dbReference>
<feature type="compositionally biased region" description="Basic and acidic residues" evidence="1">
    <location>
        <begin position="289"/>
        <end position="299"/>
    </location>
</feature>
<feature type="domain" description="DUF4706" evidence="2">
    <location>
        <begin position="23"/>
        <end position="132"/>
    </location>
</feature>
<feature type="region of interest" description="Disordered" evidence="1">
    <location>
        <begin position="236"/>
        <end position="312"/>
    </location>
</feature>
<dbReference type="AlphaFoldDB" id="A0A8S1CUD4"/>
<evidence type="ECO:0000259" key="2">
    <source>
        <dbReference type="Pfam" id="PF15797"/>
    </source>
</evidence>
<organism evidence="3 4">
    <name type="scientific">Cloeon dipterum</name>
    <dbReference type="NCBI Taxonomy" id="197152"/>
    <lineage>
        <taxon>Eukaryota</taxon>
        <taxon>Metazoa</taxon>
        <taxon>Ecdysozoa</taxon>
        <taxon>Arthropoda</taxon>
        <taxon>Hexapoda</taxon>
        <taxon>Insecta</taxon>
        <taxon>Pterygota</taxon>
        <taxon>Palaeoptera</taxon>
        <taxon>Ephemeroptera</taxon>
        <taxon>Pisciforma</taxon>
        <taxon>Baetidae</taxon>
        <taxon>Cloeon</taxon>
    </lineage>
</organism>
<protein>
    <recommendedName>
        <fullName evidence="2">DUF4706 domain-containing protein</fullName>
    </recommendedName>
</protein>
<evidence type="ECO:0000256" key="1">
    <source>
        <dbReference type="SAM" id="MobiDB-lite"/>
    </source>
</evidence>
<evidence type="ECO:0000313" key="3">
    <source>
        <dbReference type="EMBL" id="CAB3368846.1"/>
    </source>
</evidence>
<reference evidence="3 4" key="1">
    <citation type="submission" date="2020-04" db="EMBL/GenBank/DDBJ databases">
        <authorList>
            <person name="Alioto T."/>
            <person name="Alioto T."/>
            <person name="Gomez Garrido J."/>
        </authorList>
    </citation>
    <scope>NUCLEOTIDE SEQUENCE [LARGE SCALE GENOMIC DNA]</scope>
</reference>
<feature type="region of interest" description="Disordered" evidence="1">
    <location>
        <begin position="134"/>
        <end position="179"/>
    </location>
</feature>
<proteinExistence type="predicted"/>
<dbReference type="PANTHER" id="PTHR34394:SF1">
    <property type="entry name" value="SIMILAR TO RIKEN CDNA 2310022B05"/>
    <property type="match status" value="1"/>
</dbReference>
<dbReference type="Pfam" id="PF15797">
    <property type="entry name" value="DUF4706"/>
    <property type="match status" value="1"/>
</dbReference>
<comment type="caution">
    <text evidence="3">The sequence shown here is derived from an EMBL/GenBank/DDBJ whole genome shotgun (WGS) entry which is preliminary data.</text>
</comment>